<dbReference type="InterPro" id="IPR052740">
    <property type="entry name" value="CE4"/>
</dbReference>
<dbReference type="PANTHER" id="PTHR45985">
    <property type="match status" value="1"/>
</dbReference>
<dbReference type="OrthoDB" id="438898at2"/>
<organism evidence="1 2">
    <name type="scientific">Amycolatopsis rubida</name>
    <dbReference type="NCBI Taxonomy" id="112413"/>
    <lineage>
        <taxon>Bacteria</taxon>
        <taxon>Bacillati</taxon>
        <taxon>Actinomycetota</taxon>
        <taxon>Actinomycetes</taxon>
        <taxon>Pseudonocardiales</taxon>
        <taxon>Pseudonocardiaceae</taxon>
        <taxon>Amycolatopsis</taxon>
    </lineage>
</organism>
<sequence>MARLAGKPGTWLSVAVAVALAAVALVVLDGRPPPDGKPLPSAAPPSRDAAWMHRLAPGEKPPQFVLFSFDGAGSHEHWRRVLPLAKSVHAHFSGFLSGIYLLPDSQRDRYAGPGHRPGKASIGFGGSEDDVRTLVADLNTAVDQGEEIGTHYNGHFCTGSEPSVGRWNTTAWDNELRQFFAFVDAARAGRGLRVDPATIKGGRTPCLEGDWAQAFPAMRQAGLRYDSSQPSDGVRWPAQANGIWEFWMPYVKVPALHKKVIMMDYNLWFQFNHAREDSSRTAEYTQDTLDTYRGAYEAAFTGNRAPLVVANHFNDWAGGAFAKATESFMGEVCVKPETVCATYSEVMRWMSLQDPATLDKYRAMPAAQP</sequence>
<dbReference type="RefSeq" id="WP_093574297.1">
    <property type="nucleotide sequence ID" value="NZ_FOWC01000005.1"/>
</dbReference>
<dbReference type="Proteomes" id="UP000199137">
    <property type="component" value="Unassembled WGS sequence"/>
</dbReference>
<gene>
    <name evidence="1" type="ORF">SAMN05421854_105158</name>
</gene>
<dbReference type="GO" id="GO:0005975">
    <property type="term" value="P:carbohydrate metabolic process"/>
    <property type="evidence" value="ECO:0007669"/>
    <property type="project" value="InterPro"/>
</dbReference>
<protein>
    <recommendedName>
        <fullName evidence="3">Polysaccharide deacetylase</fullName>
    </recommendedName>
</protein>
<accession>A0A1I5Q1I5</accession>
<dbReference type="SUPFAM" id="SSF88713">
    <property type="entry name" value="Glycoside hydrolase/deacetylase"/>
    <property type="match status" value="1"/>
</dbReference>
<reference evidence="1 2" key="1">
    <citation type="submission" date="2016-10" db="EMBL/GenBank/DDBJ databases">
        <authorList>
            <person name="de Groot N.N."/>
        </authorList>
    </citation>
    <scope>NUCLEOTIDE SEQUENCE [LARGE SCALE GENOMIC DNA]</scope>
    <source>
        <strain evidence="1 2">DSM 44637</strain>
    </source>
</reference>
<name>A0A1I5Q1I5_9PSEU</name>
<evidence type="ECO:0008006" key="3">
    <source>
        <dbReference type="Google" id="ProtNLM"/>
    </source>
</evidence>
<dbReference type="PANTHER" id="PTHR45985:SF3">
    <property type="entry name" value="CHITIN DEACETYLASE-LIKE 4"/>
    <property type="match status" value="1"/>
</dbReference>
<dbReference type="EMBL" id="FOWC01000005">
    <property type="protein sequence ID" value="SFP40067.1"/>
    <property type="molecule type" value="Genomic_DNA"/>
</dbReference>
<evidence type="ECO:0000313" key="1">
    <source>
        <dbReference type="EMBL" id="SFP40067.1"/>
    </source>
</evidence>
<dbReference type="InterPro" id="IPR011330">
    <property type="entry name" value="Glyco_hydro/deAcase_b/a-brl"/>
</dbReference>
<evidence type="ECO:0000313" key="2">
    <source>
        <dbReference type="Proteomes" id="UP000199137"/>
    </source>
</evidence>
<dbReference type="Gene3D" id="3.20.20.370">
    <property type="entry name" value="Glycoside hydrolase/deacetylase"/>
    <property type="match status" value="1"/>
</dbReference>
<proteinExistence type="predicted"/>
<dbReference type="AlphaFoldDB" id="A0A1I5Q1I5"/>
<dbReference type="STRING" id="112413.SAMN05421854_105158"/>